<feature type="region of interest" description="Disordered" evidence="1">
    <location>
        <begin position="62"/>
        <end position="81"/>
    </location>
</feature>
<gene>
    <name evidence="3" type="ORF">FHR04_17300</name>
    <name evidence="2" type="ORF">HNQ04_003566</name>
</gene>
<dbReference type="RefSeq" id="WP_139404487.1">
    <property type="nucleotide sequence ID" value="NZ_JACHEW010000027.1"/>
</dbReference>
<feature type="compositionally biased region" description="Polar residues" evidence="1">
    <location>
        <begin position="71"/>
        <end position="81"/>
    </location>
</feature>
<organism evidence="3 4">
    <name type="scientific">Deinococcus radiopugnans ATCC 19172</name>
    <dbReference type="NCBI Taxonomy" id="585398"/>
    <lineage>
        <taxon>Bacteria</taxon>
        <taxon>Thermotogati</taxon>
        <taxon>Deinococcota</taxon>
        <taxon>Deinococci</taxon>
        <taxon>Deinococcales</taxon>
        <taxon>Deinococcaceae</taxon>
        <taxon>Deinococcus</taxon>
    </lineage>
</organism>
<dbReference type="Proteomes" id="UP000629870">
    <property type="component" value="Unassembled WGS sequence"/>
</dbReference>
<dbReference type="AlphaFoldDB" id="A0A5C4XXE2"/>
<reference evidence="3 4" key="1">
    <citation type="submission" date="2019-06" db="EMBL/GenBank/DDBJ databases">
        <title>Genome sequence of Deinococcus radiopugnans ATCC 19172.</title>
        <authorList>
            <person name="Maclea K.S."/>
            <person name="Maynard C.R."/>
        </authorList>
    </citation>
    <scope>NUCLEOTIDE SEQUENCE [LARGE SCALE GENOMIC DNA]</scope>
    <source>
        <strain evidence="3 4">ATCC 19172</strain>
    </source>
</reference>
<proteinExistence type="predicted"/>
<comment type="caution">
    <text evidence="3">The sequence shown here is derived from an EMBL/GenBank/DDBJ whole genome shotgun (WGS) entry which is preliminary data.</text>
</comment>
<dbReference type="Proteomes" id="UP000313988">
    <property type="component" value="Unassembled WGS sequence"/>
</dbReference>
<evidence type="ECO:0000313" key="4">
    <source>
        <dbReference type="Proteomes" id="UP000313988"/>
    </source>
</evidence>
<dbReference type="EMBL" id="JACHEW010000027">
    <property type="protein sequence ID" value="MBB6018288.1"/>
    <property type="molecule type" value="Genomic_DNA"/>
</dbReference>
<evidence type="ECO:0000313" key="5">
    <source>
        <dbReference type="Proteomes" id="UP000629870"/>
    </source>
</evidence>
<evidence type="ECO:0000313" key="2">
    <source>
        <dbReference type="EMBL" id="MBB6018288.1"/>
    </source>
</evidence>
<dbReference type="EMBL" id="VDMO01000025">
    <property type="protein sequence ID" value="TNM68087.1"/>
    <property type="molecule type" value="Genomic_DNA"/>
</dbReference>
<accession>A0A5C4XXE2</accession>
<name>A0A5C4XXE2_9DEIO</name>
<evidence type="ECO:0000256" key="1">
    <source>
        <dbReference type="SAM" id="MobiDB-lite"/>
    </source>
</evidence>
<keyword evidence="5" id="KW-1185">Reference proteome</keyword>
<evidence type="ECO:0000313" key="3">
    <source>
        <dbReference type="EMBL" id="TNM68087.1"/>
    </source>
</evidence>
<dbReference type="OrthoDB" id="71732at2"/>
<protein>
    <submittedName>
        <fullName evidence="3">Uncharacterized protein</fullName>
    </submittedName>
</protein>
<sequence>MTDHRSRPTDAPTCDLSLTPDEYRLMADLLLEHLETHTLRDERLEGLVNRLYVLAVRTARPDAERLLESPSARTSPQPSTD</sequence>
<reference evidence="2 5" key="2">
    <citation type="submission" date="2020-08" db="EMBL/GenBank/DDBJ databases">
        <title>Genomic Encyclopedia of Type Strains, Phase IV (KMG-IV): sequencing the most valuable type-strain genomes for metagenomic binning, comparative biology and taxonomic classification.</title>
        <authorList>
            <person name="Goeker M."/>
        </authorList>
    </citation>
    <scope>NUCLEOTIDE SEQUENCE [LARGE SCALE GENOMIC DNA]</scope>
    <source>
        <strain evidence="2 5">DSM 12027</strain>
    </source>
</reference>